<dbReference type="STRING" id="765915.A0A1Y2HW91"/>
<feature type="compositionally biased region" description="Basic and acidic residues" evidence="1">
    <location>
        <begin position="281"/>
        <end position="347"/>
    </location>
</feature>
<evidence type="ECO:0000259" key="2">
    <source>
        <dbReference type="PROSITE" id="PS50006"/>
    </source>
</evidence>
<comment type="caution">
    <text evidence="3">The sequence shown here is derived from an EMBL/GenBank/DDBJ whole genome shotgun (WGS) entry which is preliminary data.</text>
</comment>
<dbReference type="SUPFAM" id="SSF49879">
    <property type="entry name" value="SMAD/FHA domain"/>
    <property type="match status" value="1"/>
</dbReference>
<dbReference type="PROSITE" id="PS50006">
    <property type="entry name" value="FHA_DOMAIN"/>
    <property type="match status" value="1"/>
</dbReference>
<feature type="compositionally biased region" description="Basic residues" evidence="1">
    <location>
        <begin position="471"/>
        <end position="480"/>
    </location>
</feature>
<dbReference type="Pfam" id="PF00498">
    <property type="entry name" value="FHA"/>
    <property type="match status" value="1"/>
</dbReference>
<sequence>MSSSTSRPRDRERDRHRRRSRSPHSRSRSRSPPRSTRDPDRPLLSTSSSAATIRYAGDRADNYTPPASASASSAHQRQPEPDLALPRRPNGPVRGGDQYAREADRDRDLDRERERSSRDNDRDRGDRSHHGRRARRDDPPAVSGGGGDGYYPTYDDSSSNNARDVRGRDRDRDRDSDRDHDRSMRGQQHRDRDVRDRDRDRYQAPRTEYTDSRGSSRYVNADTRRSSVDTGRGGGGDDARLVSREYDRKRNRDQPNETMAARRYDEYRPNSETGPMGPPSRNRDWDRDSDRDRTGDRERNRDRGKDDGRARKTSGADEYRGRDELRHREQHESSRYLNQVDRDDQRDSLASSSYRRDTARGAHDERPADRDHAPRSTQPHDSREMPPPPPLSSHTRRDTSTDRSRRRKDSTRDRSAPKHDGEPAPRRDGQRSRSPSRDSRGSSSRRPDIYHPPPSDHRDRTDKDGGDRAARSNKRRHSPPRPHSPDPARDTSPPPAKPVEKPSFVPSGTLNLAATTVTLASGRQVQLKYSPPSDASAPAPNTWALFICKHDKALATIELEPTRTRGAGDTKTYWMLGRDPEQADVLVDSPSVSGQQAVVQFRRGGTPYLLDLESTNGTYLNGDKVEPARYVELKSKDVVRFGASKREIMVLDVSSVAGKR</sequence>
<proteinExistence type="predicted"/>
<feature type="compositionally biased region" description="Basic and acidic residues" evidence="1">
    <location>
        <begin position="99"/>
        <end position="128"/>
    </location>
</feature>
<dbReference type="Proteomes" id="UP000193411">
    <property type="component" value="Unassembled WGS sequence"/>
</dbReference>
<dbReference type="AlphaFoldDB" id="A0A1Y2HW91"/>
<dbReference type="InterPro" id="IPR000253">
    <property type="entry name" value="FHA_dom"/>
</dbReference>
<feature type="compositionally biased region" description="Basic and acidic residues" evidence="1">
    <location>
        <begin position="410"/>
        <end position="470"/>
    </location>
</feature>
<feature type="compositionally biased region" description="Low complexity" evidence="1">
    <location>
        <begin position="150"/>
        <end position="159"/>
    </location>
</feature>
<feature type="compositionally biased region" description="Basic and acidic residues" evidence="1">
    <location>
        <begin position="235"/>
        <end position="269"/>
    </location>
</feature>
<protein>
    <recommendedName>
        <fullName evidence="2">FHA domain-containing protein</fullName>
    </recommendedName>
</protein>
<accession>A0A1Y2HW91</accession>
<dbReference type="SMART" id="SM00240">
    <property type="entry name" value="FHA"/>
    <property type="match status" value="1"/>
</dbReference>
<keyword evidence="4" id="KW-1185">Reference proteome</keyword>
<feature type="region of interest" description="Disordered" evidence="1">
    <location>
        <begin position="1"/>
        <end position="507"/>
    </location>
</feature>
<gene>
    <name evidence="3" type="ORF">BCR44DRAFT_34013</name>
</gene>
<evidence type="ECO:0000313" key="3">
    <source>
        <dbReference type="EMBL" id="ORZ38214.1"/>
    </source>
</evidence>
<name>A0A1Y2HW91_9FUNG</name>
<feature type="compositionally biased region" description="Basic and acidic residues" evidence="1">
    <location>
        <begin position="163"/>
        <end position="211"/>
    </location>
</feature>
<reference evidence="3 4" key="1">
    <citation type="submission" date="2016-07" db="EMBL/GenBank/DDBJ databases">
        <title>Pervasive Adenine N6-methylation of Active Genes in Fungi.</title>
        <authorList>
            <consortium name="DOE Joint Genome Institute"/>
            <person name="Mondo S.J."/>
            <person name="Dannebaum R.O."/>
            <person name="Kuo R.C."/>
            <person name="Labutti K."/>
            <person name="Haridas S."/>
            <person name="Kuo A."/>
            <person name="Salamov A."/>
            <person name="Ahrendt S.R."/>
            <person name="Lipzen A."/>
            <person name="Sullivan W."/>
            <person name="Andreopoulos W.B."/>
            <person name="Clum A."/>
            <person name="Lindquist E."/>
            <person name="Daum C."/>
            <person name="Ramamoorthy G.K."/>
            <person name="Gryganskyi A."/>
            <person name="Culley D."/>
            <person name="Magnuson J.K."/>
            <person name="James T.Y."/>
            <person name="O'Malley M.A."/>
            <person name="Stajich J.E."/>
            <person name="Spatafora J.W."/>
            <person name="Visel A."/>
            <person name="Grigoriev I.V."/>
        </authorList>
    </citation>
    <scope>NUCLEOTIDE SEQUENCE [LARGE SCALE GENOMIC DNA]</scope>
    <source>
        <strain evidence="3 4">PL171</strain>
    </source>
</reference>
<dbReference type="InterPro" id="IPR008984">
    <property type="entry name" value="SMAD_FHA_dom_sf"/>
</dbReference>
<dbReference type="PANTHER" id="PTHR23308">
    <property type="entry name" value="NUCLEAR INHIBITOR OF PROTEIN PHOSPHATASE-1"/>
    <property type="match status" value="1"/>
</dbReference>
<organism evidence="3 4">
    <name type="scientific">Catenaria anguillulae PL171</name>
    <dbReference type="NCBI Taxonomy" id="765915"/>
    <lineage>
        <taxon>Eukaryota</taxon>
        <taxon>Fungi</taxon>
        <taxon>Fungi incertae sedis</taxon>
        <taxon>Blastocladiomycota</taxon>
        <taxon>Blastocladiomycetes</taxon>
        <taxon>Blastocladiales</taxon>
        <taxon>Catenariaceae</taxon>
        <taxon>Catenaria</taxon>
    </lineage>
</organism>
<dbReference type="Gene3D" id="2.60.200.20">
    <property type="match status" value="1"/>
</dbReference>
<dbReference type="InterPro" id="IPR050923">
    <property type="entry name" value="Cell_Proc_Reg/RNA_Proc"/>
</dbReference>
<feature type="compositionally biased region" description="Basic and acidic residues" evidence="1">
    <location>
        <begin position="354"/>
        <end position="384"/>
    </location>
</feature>
<evidence type="ECO:0000313" key="4">
    <source>
        <dbReference type="Proteomes" id="UP000193411"/>
    </source>
</evidence>
<feature type="compositionally biased region" description="Basic residues" evidence="1">
    <location>
        <begin position="14"/>
        <end position="31"/>
    </location>
</feature>
<evidence type="ECO:0000256" key="1">
    <source>
        <dbReference type="SAM" id="MobiDB-lite"/>
    </source>
</evidence>
<dbReference type="OrthoDB" id="444265at2759"/>
<dbReference type="EMBL" id="MCFL01000009">
    <property type="protein sequence ID" value="ORZ38214.1"/>
    <property type="molecule type" value="Genomic_DNA"/>
</dbReference>
<feature type="domain" description="FHA" evidence="2">
    <location>
        <begin position="574"/>
        <end position="625"/>
    </location>
</feature>